<dbReference type="OrthoDB" id="9789585at2"/>
<name>A0A194AI20_9BACT</name>
<dbReference type="SUPFAM" id="SSF52821">
    <property type="entry name" value="Rhodanese/Cell cycle control phosphatase"/>
    <property type="match status" value="2"/>
</dbReference>
<evidence type="ECO:0000313" key="5">
    <source>
        <dbReference type="Proteomes" id="UP000095200"/>
    </source>
</evidence>
<feature type="signal peptide" evidence="2">
    <location>
        <begin position="1"/>
        <end position="27"/>
    </location>
</feature>
<dbReference type="PROSITE" id="PS50206">
    <property type="entry name" value="RHODANESE_3"/>
    <property type="match status" value="2"/>
</dbReference>
<proteinExistence type="predicted"/>
<evidence type="ECO:0000313" key="4">
    <source>
        <dbReference type="EMBL" id="GAU09727.1"/>
    </source>
</evidence>
<sequence>MKKKTCMLIAGVAIAALLAFMAKTKWGDSNAPHQTGPVEIPEFVTQGDIFITPDELYAKLGSKDIVILDASHPRGYAKGHIPGAISIGFKGLSDCTGKPGDKGWGTILPKEKLKAKLESLGVDNTKTVVAYSDIFKGPGGGGRAVWQMKLAGFENARLLYGGLAMWKQKGYPLSTTRTTPVPATGLVLKDYDTSFQADQAYVYDNLDTLKIVDVRSLKEYTGEDTSRGEARGGHIAGSKWLEWTALLTPDAGVKSAQEIKQIMAGVGIHPEDDFVLY</sequence>
<keyword evidence="2" id="KW-0732">Signal</keyword>
<evidence type="ECO:0000256" key="2">
    <source>
        <dbReference type="SAM" id="SignalP"/>
    </source>
</evidence>
<dbReference type="InterPro" id="IPR051126">
    <property type="entry name" value="Thiosulfate_sulfurtransferase"/>
</dbReference>
<keyword evidence="1" id="KW-0677">Repeat</keyword>
<dbReference type="InterPro" id="IPR001307">
    <property type="entry name" value="Thiosulphate_STrfase_CS"/>
</dbReference>
<organism evidence="4 5">
    <name type="scientific">Desulfoplanes formicivorans</name>
    <dbReference type="NCBI Taxonomy" id="1592317"/>
    <lineage>
        <taxon>Bacteria</taxon>
        <taxon>Pseudomonadati</taxon>
        <taxon>Thermodesulfobacteriota</taxon>
        <taxon>Desulfovibrionia</taxon>
        <taxon>Desulfovibrionales</taxon>
        <taxon>Desulfoplanaceae</taxon>
        <taxon>Desulfoplanes</taxon>
    </lineage>
</organism>
<dbReference type="Proteomes" id="UP000095200">
    <property type="component" value="Unassembled WGS sequence"/>
</dbReference>
<feature type="domain" description="Rhodanese" evidence="3">
    <location>
        <begin position="61"/>
        <end position="175"/>
    </location>
</feature>
<dbReference type="PANTHER" id="PTHR43855:SF1">
    <property type="entry name" value="THIOSULFATE SULFURTRANSFERASE"/>
    <property type="match status" value="1"/>
</dbReference>
<comment type="caution">
    <text evidence="4">The sequence shown here is derived from an EMBL/GenBank/DDBJ whole genome shotgun (WGS) entry which is preliminary data.</text>
</comment>
<dbReference type="GO" id="GO:0004792">
    <property type="term" value="F:thiosulfate-cyanide sulfurtransferase activity"/>
    <property type="evidence" value="ECO:0007669"/>
    <property type="project" value="InterPro"/>
</dbReference>
<dbReference type="InterPro" id="IPR001763">
    <property type="entry name" value="Rhodanese-like_dom"/>
</dbReference>
<dbReference type="RefSeq" id="WP_069859973.1">
    <property type="nucleotide sequence ID" value="NZ_BDFE01000020.1"/>
</dbReference>
<protein>
    <submittedName>
        <fullName evidence="4">Rhodanese domain-containing protein</fullName>
    </submittedName>
</protein>
<dbReference type="SMART" id="SM00450">
    <property type="entry name" value="RHOD"/>
    <property type="match status" value="1"/>
</dbReference>
<dbReference type="Gene3D" id="3.40.250.10">
    <property type="entry name" value="Rhodanese-like domain"/>
    <property type="match status" value="2"/>
</dbReference>
<feature type="domain" description="Rhodanese" evidence="3">
    <location>
        <begin position="205"/>
        <end position="277"/>
    </location>
</feature>
<keyword evidence="5" id="KW-1185">Reference proteome</keyword>
<dbReference type="EMBL" id="BDFE01000020">
    <property type="protein sequence ID" value="GAU09727.1"/>
    <property type="molecule type" value="Genomic_DNA"/>
</dbReference>
<dbReference type="PROSITE" id="PS00380">
    <property type="entry name" value="RHODANESE_1"/>
    <property type="match status" value="1"/>
</dbReference>
<dbReference type="Pfam" id="PF00581">
    <property type="entry name" value="Rhodanese"/>
    <property type="match status" value="1"/>
</dbReference>
<gene>
    <name evidence="4" type="ORF">DPF_2458</name>
</gene>
<evidence type="ECO:0000256" key="1">
    <source>
        <dbReference type="ARBA" id="ARBA00022737"/>
    </source>
</evidence>
<dbReference type="CDD" id="cd01448">
    <property type="entry name" value="TST_Repeat_1"/>
    <property type="match status" value="1"/>
</dbReference>
<dbReference type="STRING" id="1592317.DPF_2458"/>
<reference evidence="5" key="1">
    <citation type="submission" date="2016-06" db="EMBL/GenBank/DDBJ databases">
        <title>Draft genome sequence of Desulfoplanes formicivorans strain Pf12B.</title>
        <authorList>
            <person name="Watanabe M."/>
            <person name="Kojima H."/>
            <person name="Fukui M."/>
        </authorList>
    </citation>
    <scope>NUCLEOTIDE SEQUENCE [LARGE SCALE GENOMIC DNA]</scope>
    <source>
        <strain evidence="5">Pf12B</strain>
    </source>
</reference>
<dbReference type="InterPro" id="IPR036873">
    <property type="entry name" value="Rhodanese-like_dom_sf"/>
</dbReference>
<dbReference type="AlphaFoldDB" id="A0A194AI20"/>
<evidence type="ECO:0000259" key="3">
    <source>
        <dbReference type="PROSITE" id="PS50206"/>
    </source>
</evidence>
<feature type="chain" id="PRO_5008507600" evidence="2">
    <location>
        <begin position="28"/>
        <end position="277"/>
    </location>
</feature>
<accession>A0A194AI20</accession>
<dbReference type="PANTHER" id="PTHR43855">
    <property type="entry name" value="THIOSULFATE SULFURTRANSFERASE"/>
    <property type="match status" value="1"/>
</dbReference>